<name>A0A8J4EG28_9ACTN</name>
<comment type="caution">
    <text evidence="1">The sequence shown here is derived from an EMBL/GenBank/DDBJ whole genome shotgun (WGS) entry which is preliminary data.</text>
</comment>
<protein>
    <submittedName>
        <fullName evidence="1">Uncharacterized protein</fullName>
    </submittedName>
</protein>
<keyword evidence="2" id="KW-1185">Reference proteome</keyword>
<proteinExistence type="predicted"/>
<evidence type="ECO:0000313" key="2">
    <source>
        <dbReference type="Proteomes" id="UP000635606"/>
    </source>
</evidence>
<dbReference type="Proteomes" id="UP000635606">
    <property type="component" value="Unassembled WGS sequence"/>
</dbReference>
<organism evidence="1 2">
    <name type="scientific">Virgisporangium ochraceum</name>
    <dbReference type="NCBI Taxonomy" id="65505"/>
    <lineage>
        <taxon>Bacteria</taxon>
        <taxon>Bacillati</taxon>
        <taxon>Actinomycetota</taxon>
        <taxon>Actinomycetes</taxon>
        <taxon>Micromonosporales</taxon>
        <taxon>Micromonosporaceae</taxon>
        <taxon>Virgisporangium</taxon>
    </lineage>
</organism>
<dbReference type="AlphaFoldDB" id="A0A8J4EG28"/>
<reference evidence="1" key="1">
    <citation type="submission" date="2021-01" db="EMBL/GenBank/DDBJ databases">
        <title>Whole genome shotgun sequence of Virgisporangium ochraceum NBRC 16418.</title>
        <authorList>
            <person name="Komaki H."/>
            <person name="Tamura T."/>
        </authorList>
    </citation>
    <scope>NUCLEOTIDE SEQUENCE</scope>
    <source>
        <strain evidence="1">NBRC 16418</strain>
    </source>
</reference>
<accession>A0A8J4EG28</accession>
<evidence type="ECO:0000313" key="1">
    <source>
        <dbReference type="EMBL" id="GIJ73331.1"/>
    </source>
</evidence>
<sequence length="63" mass="6618">MGVAVLLVRLPVGAGRTDGVDAKPDGADGLFQVLLDGSPVAYQRFAEDYAEDLAQIGYPSRPV</sequence>
<gene>
    <name evidence="1" type="ORF">Voc01_082480</name>
</gene>
<dbReference type="EMBL" id="BOPH01000113">
    <property type="protein sequence ID" value="GIJ73331.1"/>
    <property type="molecule type" value="Genomic_DNA"/>
</dbReference>